<dbReference type="InterPro" id="IPR020449">
    <property type="entry name" value="Tscrpt_reg_AraC-type_HTH"/>
</dbReference>
<dbReference type="PROSITE" id="PS00041">
    <property type="entry name" value="HTH_ARAC_FAMILY_1"/>
    <property type="match status" value="1"/>
</dbReference>
<sequence>MGLLQNFEGKTEGIEVTVPARWRCCARMLGIHWEARSDVGAHGSYWSDVPRLMIFLDDMSCVRISEGHDTAARSGQSLSTALFVPAGQSLSSYFSKAHEFRHLDLHFEAAWLRQLLTPSLGEHVVDDMFSRTISTEGSPQVEALAHLLMSEISDPAHDEFYFESLSCAMVIAALSPALSKAKPSAGRLTAHQMRKLRQGFDQRGGQRMSISEMAQLVGLSESWFSHVFKSTTGLTPVRWQKNRRVSNAQRLLRDTDLSVADVAARLGFSDQSHFTKVFRDVSGHTPASWRRLLNDREGV</sequence>
<reference evidence="5 6" key="1">
    <citation type="submission" date="2018-03" db="EMBL/GenBank/DDBJ databases">
        <title>Genomic Encyclopedia of Archaeal and Bacterial Type Strains, Phase II (KMG-II): from individual species to whole genera.</title>
        <authorList>
            <person name="Goeker M."/>
        </authorList>
    </citation>
    <scope>NUCLEOTIDE SEQUENCE [LARGE SCALE GENOMIC DNA]</scope>
    <source>
        <strain evidence="5 6">DSM 25328</strain>
    </source>
</reference>
<dbReference type="PROSITE" id="PS01124">
    <property type="entry name" value="HTH_ARAC_FAMILY_2"/>
    <property type="match status" value="1"/>
</dbReference>
<dbReference type="SMART" id="SM00342">
    <property type="entry name" value="HTH_ARAC"/>
    <property type="match status" value="1"/>
</dbReference>
<evidence type="ECO:0000259" key="4">
    <source>
        <dbReference type="PROSITE" id="PS01124"/>
    </source>
</evidence>
<gene>
    <name evidence="5" type="ORF">CLV89_106199</name>
</gene>
<proteinExistence type="predicted"/>
<dbReference type="PANTHER" id="PTHR46796">
    <property type="entry name" value="HTH-TYPE TRANSCRIPTIONAL ACTIVATOR RHAS-RELATED"/>
    <property type="match status" value="1"/>
</dbReference>
<dbReference type="AlphaFoldDB" id="A0A2T1AGH6"/>
<dbReference type="PRINTS" id="PR00032">
    <property type="entry name" value="HTHARAC"/>
</dbReference>
<dbReference type="Pfam" id="PF12833">
    <property type="entry name" value="HTH_18"/>
    <property type="match status" value="1"/>
</dbReference>
<dbReference type="GO" id="GO:0043565">
    <property type="term" value="F:sequence-specific DNA binding"/>
    <property type="evidence" value="ECO:0007669"/>
    <property type="project" value="InterPro"/>
</dbReference>
<dbReference type="SUPFAM" id="SSF46689">
    <property type="entry name" value="Homeodomain-like"/>
    <property type="match status" value="2"/>
</dbReference>
<dbReference type="Gene3D" id="1.10.10.60">
    <property type="entry name" value="Homeodomain-like"/>
    <property type="match status" value="2"/>
</dbReference>
<dbReference type="PANTHER" id="PTHR46796:SF14">
    <property type="entry name" value="TRANSCRIPTIONAL REGULATORY PROTEIN"/>
    <property type="match status" value="1"/>
</dbReference>
<dbReference type="GO" id="GO:0003700">
    <property type="term" value="F:DNA-binding transcription factor activity"/>
    <property type="evidence" value="ECO:0007669"/>
    <property type="project" value="InterPro"/>
</dbReference>
<evidence type="ECO:0000256" key="1">
    <source>
        <dbReference type="ARBA" id="ARBA00023015"/>
    </source>
</evidence>
<evidence type="ECO:0000313" key="5">
    <source>
        <dbReference type="EMBL" id="PRZ47666.1"/>
    </source>
</evidence>
<dbReference type="InterPro" id="IPR050204">
    <property type="entry name" value="AraC_XylS_family_regulators"/>
</dbReference>
<evidence type="ECO:0000313" key="6">
    <source>
        <dbReference type="Proteomes" id="UP000237718"/>
    </source>
</evidence>
<dbReference type="InterPro" id="IPR009057">
    <property type="entry name" value="Homeodomain-like_sf"/>
</dbReference>
<keyword evidence="1" id="KW-0805">Transcription regulation</keyword>
<keyword evidence="3" id="KW-0804">Transcription</keyword>
<keyword evidence="2" id="KW-0238">DNA-binding</keyword>
<dbReference type="Proteomes" id="UP000237718">
    <property type="component" value="Unassembled WGS sequence"/>
</dbReference>
<evidence type="ECO:0000256" key="2">
    <source>
        <dbReference type="ARBA" id="ARBA00023125"/>
    </source>
</evidence>
<dbReference type="OrthoDB" id="9814125at2"/>
<dbReference type="EMBL" id="PVUF01000006">
    <property type="protein sequence ID" value="PRZ47666.1"/>
    <property type="molecule type" value="Genomic_DNA"/>
</dbReference>
<evidence type="ECO:0000256" key="3">
    <source>
        <dbReference type="ARBA" id="ARBA00023163"/>
    </source>
</evidence>
<comment type="caution">
    <text evidence="5">The sequence shown here is derived from an EMBL/GenBank/DDBJ whole genome shotgun (WGS) entry which is preliminary data.</text>
</comment>
<dbReference type="RefSeq" id="WP_106163917.1">
    <property type="nucleotide sequence ID" value="NZ_JBLWVM010000004.1"/>
</dbReference>
<accession>A0A2T1AGH6</accession>
<dbReference type="InterPro" id="IPR018062">
    <property type="entry name" value="HTH_AraC-typ_CS"/>
</dbReference>
<organism evidence="5 6">
    <name type="scientific">Tritonibacter scottomollicae</name>
    <name type="common">Epibacterium scottomollicae</name>
    <dbReference type="NCBI Taxonomy" id="483013"/>
    <lineage>
        <taxon>Bacteria</taxon>
        <taxon>Pseudomonadati</taxon>
        <taxon>Pseudomonadota</taxon>
        <taxon>Alphaproteobacteria</taxon>
        <taxon>Rhodobacterales</taxon>
        <taxon>Paracoccaceae</taxon>
        <taxon>Tritonibacter</taxon>
    </lineage>
</organism>
<feature type="domain" description="HTH araC/xylS-type" evidence="4">
    <location>
        <begin position="194"/>
        <end position="292"/>
    </location>
</feature>
<name>A0A2T1AGH6_TRISK</name>
<dbReference type="InterPro" id="IPR018060">
    <property type="entry name" value="HTH_AraC"/>
</dbReference>
<protein>
    <submittedName>
        <fullName evidence="5">AraC family transcriptional regulator</fullName>
    </submittedName>
</protein>